<reference evidence="2" key="1">
    <citation type="submission" date="2022-07" db="EMBL/GenBank/DDBJ databases">
        <title>Phylogenomic reconstructions and comparative analyses of Kickxellomycotina fungi.</title>
        <authorList>
            <person name="Reynolds N.K."/>
            <person name="Stajich J.E."/>
            <person name="Barry K."/>
            <person name="Grigoriev I.V."/>
            <person name="Crous P."/>
            <person name="Smith M.E."/>
        </authorList>
    </citation>
    <scope>NUCLEOTIDE SEQUENCE</scope>
    <source>
        <strain evidence="2">CBS 109367</strain>
    </source>
</reference>
<keyword evidence="3" id="KW-1185">Reference proteome</keyword>
<name>A0A9W8GBI3_9FUNG</name>
<feature type="compositionally biased region" description="Polar residues" evidence="1">
    <location>
        <begin position="18"/>
        <end position="28"/>
    </location>
</feature>
<evidence type="ECO:0000313" key="2">
    <source>
        <dbReference type="EMBL" id="KAJ2684002.1"/>
    </source>
</evidence>
<dbReference type="AlphaFoldDB" id="A0A9W8GBI3"/>
<feature type="region of interest" description="Disordered" evidence="1">
    <location>
        <begin position="15"/>
        <end position="45"/>
    </location>
</feature>
<gene>
    <name evidence="2" type="ORF">IWW39_005173</name>
</gene>
<accession>A0A9W8GBI3</accession>
<protein>
    <submittedName>
        <fullName evidence="2">Uncharacterized protein</fullName>
    </submittedName>
</protein>
<evidence type="ECO:0000256" key="1">
    <source>
        <dbReference type="SAM" id="MobiDB-lite"/>
    </source>
</evidence>
<dbReference type="OrthoDB" id="10056939at2759"/>
<dbReference type="EMBL" id="JANBTX010000242">
    <property type="protein sequence ID" value="KAJ2684002.1"/>
    <property type="molecule type" value="Genomic_DNA"/>
</dbReference>
<dbReference type="Gene3D" id="1.10.10.60">
    <property type="entry name" value="Homeodomain-like"/>
    <property type="match status" value="1"/>
</dbReference>
<proteinExistence type="predicted"/>
<organism evidence="2 3">
    <name type="scientific">Coemansia spiralis</name>
    <dbReference type="NCBI Taxonomy" id="417178"/>
    <lineage>
        <taxon>Eukaryota</taxon>
        <taxon>Fungi</taxon>
        <taxon>Fungi incertae sedis</taxon>
        <taxon>Zoopagomycota</taxon>
        <taxon>Kickxellomycotina</taxon>
        <taxon>Kickxellomycetes</taxon>
        <taxon>Kickxellales</taxon>
        <taxon>Kickxellaceae</taxon>
        <taxon>Coemansia</taxon>
    </lineage>
</organism>
<sequence length="138" mass="16718">MATLSMHETQRRIELIAESTTVRRPNAQSDKHGSKNRPRNTRSLAQKTKFYQWIITNIDHPFPTDRDRQALCIDAFDKKDFYWWFSNHRHRNLTCTVDDEGKKHYRPKLTFYRTCQRLGLDIPWTIPEEIKRHLKRIH</sequence>
<comment type="caution">
    <text evidence="2">The sequence shown here is derived from an EMBL/GenBank/DDBJ whole genome shotgun (WGS) entry which is preliminary data.</text>
</comment>
<evidence type="ECO:0000313" key="3">
    <source>
        <dbReference type="Proteomes" id="UP001151516"/>
    </source>
</evidence>
<dbReference type="Proteomes" id="UP001151516">
    <property type="component" value="Unassembled WGS sequence"/>
</dbReference>